<dbReference type="EMBL" id="KI545863">
    <property type="protein sequence ID" value="EST07287.1"/>
    <property type="molecule type" value="Genomic_DNA"/>
</dbReference>
<dbReference type="OMA" id="WLCSCSR"/>
<name>V5GMU2_KALBG</name>
<organism evidence="2 3">
    <name type="scientific">Kalmanozyma brasiliensis (strain GHG001)</name>
    <name type="common">Yeast</name>
    <name type="synonym">Pseudozyma brasiliensis</name>
    <dbReference type="NCBI Taxonomy" id="1365824"/>
    <lineage>
        <taxon>Eukaryota</taxon>
        <taxon>Fungi</taxon>
        <taxon>Dikarya</taxon>
        <taxon>Basidiomycota</taxon>
        <taxon>Ustilaginomycotina</taxon>
        <taxon>Ustilaginomycetes</taxon>
        <taxon>Ustilaginales</taxon>
        <taxon>Ustilaginaceae</taxon>
        <taxon>Kalmanozyma</taxon>
    </lineage>
</organism>
<dbReference type="eggNOG" id="ENOG502R2V3">
    <property type="taxonomic scope" value="Eukaryota"/>
</dbReference>
<protein>
    <submittedName>
        <fullName evidence="2">Uncharacterized protein</fullName>
    </submittedName>
</protein>
<accession>V5GMU2</accession>
<keyword evidence="1" id="KW-0812">Transmembrane</keyword>
<dbReference type="AlphaFoldDB" id="V5GMU2"/>
<feature type="transmembrane region" description="Helical" evidence="1">
    <location>
        <begin position="48"/>
        <end position="70"/>
    </location>
</feature>
<dbReference type="OrthoDB" id="2554414at2759"/>
<sequence length="151" mass="16266">MQQPKMILVKRQVNPAAFSGVTDQISNAGSAAGSKAADATSGLSRVQLSVLIVCIVVGLVAGVAALFWLCSCSRRRKRAREMRERSDLFKSTPTSERMPAYIAAPVDKRPWSNGGYGESSVALNSSNARYGHGNAYGQPARPMPAQQSYRF</sequence>
<keyword evidence="1" id="KW-1133">Transmembrane helix</keyword>
<evidence type="ECO:0000256" key="1">
    <source>
        <dbReference type="SAM" id="Phobius"/>
    </source>
</evidence>
<reference evidence="3" key="1">
    <citation type="journal article" date="2013" name="Genome Announc.">
        <title>Draft genome sequence of Pseudozyma brasiliensis sp. nov. strain GHG001, a high producer of endo-1,4-xylanase isolated from an insect pest of sugarcane.</title>
        <authorList>
            <person name="Oliveira J.V.D.C."/>
            <person name="dos Santos R.A.C."/>
            <person name="Borges T.A."/>
            <person name="Riano-Pachon D.M."/>
            <person name="Goldman G.H."/>
        </authorList>
    </citation>
    <scope>NUCLEOTIDE SEQUENCE [LARGE SCALE GENOMIC DNA]</scope>
    <source>
        <strain evidence="3">GHG001</strain>
    </source>
</reference>
<dbReference type="HOGENOM" id="CLU_105960_0_0_1"/>
<keyword evidence="3" id="KW-1185">Reference proteome</keyword>
<proteinExistence type="predicted"/>
<dbReference type="RefSeq" id="XP_016292276.1">
    <property type="nucleotide sequence ID" value="XM_016436243.1"/>
</dbReference>
<evidence type="ECO:0000313" key="3">
    <source>
        <dbReference type="Proteomes" id="UP000019377"/>
    </source>
</evidence>
<dbReference type="GeneID" id="27418880"/>
<dbReference type="Proteomes" id="UP000019377">
    <property type="component" value="Unassembled WGS sequence"/>
</dbReference>
<gene>
    <name evidence="2" type="ORF">PSEUBRA_SCAF20g03064</name>
</gene>
<keyword evidence="1" id="KW-0472">Membrane</keyword>
<evidence type="ECO:0000313" key="2">
    <source>
        <dbReference type="EMBL" id="EST07287.1"/>
    </source>
</evidence>